<evidence type="ECO:0000313" key="3">
    <source>
        <dbReference type="Proteomes" id="UP001066276"/>
    </source>
</evidence>
<name>A0AAV7R204_PLEWA</name>
<dbReference type="AlphaFoldDB" id="A0AAV7R204"/>
<evidence type="ECO:0000313" key="2">
    <source>
        <dbReference type="EMBL" id="KAJ1144748.1"/>
    </source>
</evidence>
<comment type="caution">
    <text evidence="2">The sequence shown here is derived from an EMBL/GenBank/DDBJ whole genome shotgun (WGS) entry which is preliminary data.</text>
</comment>
<organism evidence="2 3">
    <name type="scientific">Pleurodeles waltl</name>
    <name type="common">Iberian ribbed newt</name>
    <dbReference type="NCBI Taxonomy" id="8319"/>
    <lineage>
        <taxon>Eukaryota</taxon>
        <taxon>Metazoa</taxon>
        <taxon>Chordata</taxon>
        <taxon>Craniata</taxon>
        <taxon>Vertebrata</taxon>
        <taxon>Euteleostomi</taxon>
        <taxon>Amphibia</taxon>
        <taxon>Batrachia</taxon>
        <taxon>Caudata</taxon>
        <taxon>Salamandroidea</taxon>
        <taxon>Salamandridae</taxon>
        <taxon>Pleurodelinae</taxon>
        <taxon>Pleurodeles</taxon>
    </lineage>
</organism>
<feature type="compositionally biased region" description="Basic and acidic residues" evidence="1">
    <location>
        <begin position="94"/>
        <end position="112"/>
    </location>
</feature>
<evidence type="ECO:0000256" key="1">
    <source>
        <dbReference type="SAM" id="MobiDB-lite"/>
    </source>
</evidence>
<feature type="region of interest" description="Disordered" evidence="1">
    <location>
        <begin position="44"/>
        <end position="112"/>
    </location>
</feature>
<sequence>MAEPASVLQPEDIEEIAKAAREAATTHNKNWMLAQLPFVQNGQRNLEVATDSGEREELSGGQAEESEEQEGPKKRRRIARSDNKKAVKKKAKVRGLDLARCDRKDEEKTERS</sequence>
<keyword evidence="3" id="KW-1185">Reference proteome</keyword>
<dbReference type="Proteomes" id="UP001066276">
    <property type="component" value="Chromosome 6"/>
</dbReference>
<proteinExistence type="predicted"/>
<gene>
    <name evidence="2" type="ORF">NDU88_011045</name>
</gene>
<reference evidence="2" key="1">
    <citation type="journal article" date="2022" name="bioRxiv">
        <title>Sequencing and chromosome-scale assembly of the giantPleurodeles waltlgenome.</title>
        <authorList>
            <person name="Brown T."/>
            <person name="Elewa A."/>
            <person name="Iarovenko S."/>
            <person name="Subramanian E."/>
            <person name="Araus A.J."/>
            <person name="Petzold A."/>
            <person name="Susuki M."/>
            <person name="Suzuki K.-i.T."/>
            <person name="Hayashi T."/>
            <person name="Toyoda A."/>
            <person name="Oliveira C."/>
            <person name="Osipova E."/>
            <person name="Leigh N.D."/>
            <person name="Simon A."/>
            <person name="Yun M.H."/>
        </authorList>
    </citation>
    <scope>NUCLEOTIDE SEQUENCE</scope>
    <source>
        <strain evidence="2">20211129_DDA</strain>
        <tissue evidence="2">Liver</tissue>
    </source>
</reference>
<dbReference type="EMBL" id="JANPWB010000010">
    <property type="protein sequence ID" value="KAJ1144748.1"/>
    <property type="molecule type" value="Genomic_DNA"/>
</dbReference>
<accession>A0AAV7R204</accession>
<protein>
    <submittedName>
        <fullName evidence="2">Uncharacterized protein</fullName>
    </submittedName>
</protein>